<evidence type="ECO:0000313" key="2">
    <source>
        <dbReference type="Proteomes" id="UP000293345"/>
    </source>
</evidence>
<proteinExistence type="predicted"/>
<dbReference type="Proteomes" id="UP000293345">
    <property type="component" value="Unassembled WGS sequence"/>
</dbReference>
<dbReference type="AlphaFoldDB" id="A0A4Q2JYW1"/>
<evidence type="ECO:0000313" key="1">
    <source>
        <dbReference type="EMBL" id="RXZ53140.1"/>
    </source>
</evidence>
<gene>
    <name evidence="1" type="ORF">ET524_00470</name>
</gene>
<name>A0A4Q2JYW1_9ACTN</name>
<comment type="caution">
    <text evidence="1">The sequence shown here is derived from an EMBL/GenBank/DDBJ whole genome shotgun (WGS) entry which is preliminary data.</text>
</comment>
<sequence>MNSSKMHLLQAKSLLISVSLLALLSCAIIALNGCGPSDEERITEALTTELETIKSHDDQFISSLVSEDTQQALQNVNIDAKSFCSSLLDGFDYQINSIEANKATAQASVTITCKSLSDATSTLKSDAETSSANGTGTNLTDDELSQTIAENSLDYLQNAQPKQHDPITISLSLQDKKWEVDQQAKSTFAQLLL</sequence>
<evidence type="ECO:0008006" key="3">
    <source>
        <dbReference type="Google" id="ProtNLM"/>
    </source>
</evidence>
<keyword evidence="2" id="KW-1185">Reference proteome</keyword>
<dbReference type="OrthoDB" id="3182075at2"/>
<accession>A0A4Q2JYW1</accession>
<organism evidence="1 2">
    <name type="scientific">Senegalimassilia faecalis</name>
    <dbReference type="NCBI Taxonomy" id="2509433"/>
    <lineage>
        <taxon>Bacteria</taxon>
        <taxon>Bacillati</taxon>
        <taxon>Actinomycetota</taxon>
        <taxon>Coriobacteriia</taxon>
        <taxon>Coriobacteriales</taxon>
        <taxon>Coriobacteriaceae</taxon>
        <taxon>Senegalimassilia</taxon>
    </lineage>
</organism>
<dbReference type="RefSeq" id="WP_129422871.1">
    <property type="nucleotide sequence ID" value="NZ_SDPW01000001.1"/>
</dbReference>
<dbReference type="PROSITE" id="PS51257">
    <property type="entry name" value="PROKAR_LIPOPROTEIN"/>
    <property type="match status" value="1"/>
</dbReference>
<protein>
    <recommendedName>
        <fullName evidence="3">DUF5105 domain-containing protein</fullName>
    </recommendedName>
</protein>
<dbReference type="EMBL" id="SDPW01000001">
    <property type="protein sequence ID" value="RXZ53140.1"/>
    <property type="molecule type" value="Genomic_DNA"/>
</dbReference>
<reference evidence="1 2" key="1">
    <citation type="submission" date="2019-01" db="EMBL/GenBank/DDBJ databases">
        <title>Senegalimassilia sp. nov. KGMB04484 isolated human feces.</title>
        <authorList>
            <person name="Han K.-I."/>
            <person name="Kim J.-S."/>
            <person name="Lee K.C."/>
            <person name="Suh M.K."/>
            <person name="Eom M.K."/>
            <person name="Lee J.H."/>
            <person name="Park S.-H."/>
            <person name="Kang S.W."/>
            <person name="Park J.-E."/>
            <person name="Oh B.S."/>
            <person name="Yu S.Y."/>
            <person name="Choi S.-H."/>
            <person name="Lee D.H."/>
            <person name="Yoon H."/>
            <person name="Kim B.-Y."/>
            <person name="Lee J.H."/>
            <person name="Lee J.-S."/>
        </authorList>
    </citation>
    <scope>NUCLEOTIDE SEQUENCE [LARGE SCALE GENOMIC DNA]</scope>
    <source>
        <strain evidence="1 2">KGMB04484</strain>
    </source>
</reference>